<evidence type="ECO:0000313" key="2">
    <source>
        <dbReference type="Proteomes" id="UP001241377"/>
    </source>
</evidence>
<comment type="caution">
    <text evidence="1">The sequence shown here is derived from an EMBL/GenBank/DDBJ whole genome shotgun (WGS) entry which is preliminary data.</text>
</comment>
<name>A0ACC2VDY5_9TREE</name>
<protein>
    <submittedName>
        <fullName evidence="1">Uncharacterized protein</fullName>
    </submittedName>
</protein>
<gene>
    <name evidence="1" type="ORF">QFC19_006765</name>
</gene>
<dbReference type="Proteomes" id="UP001241377">
    <property type="component" value="Unassembled WGS sequence"/>
</dbReference>
<evidence type="ECO:0000313" key="1">
    <source>
        <dbReference type="EMBL" id="KAJ9097493.1"/>
    </source>
</evidence>
<dbReference type="EMBL" id="JASBWR010000085">
    <property type="protein sequence ID" value="KAJ9097493.1"/>
    <property type="molecule type" value="Genomic_DNA"/>
</dbReference>
<reference evidence="1" key="1">
    <citation type="submission" date="2023-04" db="EMBL/GenBank/DDBJ databases">
        <title>Draft Genome sequencing of Naganishia species isolated from polar environments using Oxford Nanopore Technology.</title>
        <authorList>
            <person name="Leo P."/>
            <person name="Venkateswaran K."/>
        </authorList>
    </citation>
    <scope>NUCLEOTIDE SEQUENCE</scope>
    <source>
        <strain evidence="1">MNA-CCFEE 5261</strain>
    </source>
</reference>
<sequence>MGFLSSNTKKSADEDISLSTSTGVPKKILSETVSDGSVRAYEADASELEAAVAGTMAAATAVLLFKTQIGLGVLSVPSVLGVLGIVPGIIILVALGVMTTWAGWMVGRFKLRHPDVYSVADVGYMLGGRIGREFIAIAYWLYMTCVVGSGLLSSIALNAISMHGTCTAVFVAVSAIAVFLLASIQTLEKLSFVGWMGSISILAALLTVTVAVAVSDRPAAAPQTGPYDIDIIIWGKPSFAGAMGAIGQLLFAWAGTPAMFGLIAEMRRPQDFTKALLACQAVMVSLYLAVAIVVYYFCGQYVASPALGSAGTLIKRIAYGILSSLEFLGSILCLSLEAGMWFYDYAPEWRADRTLRYRALFAWAVFVGAAGIFICGAGSYGSVVDIKTSYQSKGGASPWGCADNSGSV</sequence>
<accession>A0ACC2VDY5</accession>
<organism evidence="1 2">
    <name type="scientific">Naganishia cerealis</name>
    <dbReference type="NCBI Taxonomy" id="610337"/>
    <lineage>
        <taxon>Eukaryota</taxon>
        <taxon>Fungi</taxon>
        <taxon>Dikarya</taxon>
        <taxon>Basidiomycota</taxon>
        <taxon>Agaricomycotina</taxon>
        <taxon>Tremellomycetes</taxon>
        <taxon>Filobasidiales</taxon>
        <taxon>Filobasidiaceae</taxon>
        <taxon>Naganishia</taxon>
    </lineage>
</organism>
<proteinExistence type="predicted"/>
<keyword evidence="2" id="KW-1185">Reference proteome</keyword>